<accession>A0A9X2IAS6</accession>
<dbReference type="RefSeq" id="WP_250420892.1">
    <property type="nucleotide sequence ID" value="NZ_JAJKBJ010000006.1"/>
</dbReference>
<dbReference type="AlphaFoldDB" id="A0A9X2IAS6"/>
<proteinExistence type="predicted"/>
<organism evidence="1 2">
    <name type="scientific">Legionella maioricensis</name>
    <dbReference type="NCBI Taxonomy" id="2896528"/>
    <lineage>
        <taxon>Bacteria</taxon>
        <taxon>Pseudomonadati</taxon>
        <taxon>Pseudomonadota</taxon>
        <taxon>Gammaproteobacteria</taxon>
        <taxon>Legionellales</taxon>
        <taxon>Legionellaceae</taxon>
        <taxon>Legionella</taxon>
    </lineage>
</organism>
<keyword evidence="2" id="KW-1185">Reference proteome</keyword>
<gene>
    <name evidence="1" type="ORF">LOX96_07030</name>
</gene>
<evidence type="ECO:0000313" key="1">
    <source>
        <dbReference type="EMBL" id="MCL9683840.1"/>
    </source>
</evidence>
<protein>
    <submittedName>
        <fullName evidence="1">DUF2282 domain-containing protein</fullName>
    </submittedName>
</protein>
<evidence type="ECO:0000313" key="2">
    <source>
        <dbReference type="Proteomes" id="UP001139721"/>
    </source>
</evidence>
<name>A0A9X2IAS6_9GAMM</name>
<dbReference type="EMBL" id="JAJKBJ010000006">
    <property type="protein sequence ID" value="MCL9683840.1"/>
    <property type="molecule type" value="Genomic_DNA"/>
</dbReference>
<sequence>MNKRQIQNTAVIVAAVGASILVVYTNTNWLSPNHKTEERERCYNVVRTGKNDCGNAKHACASQATIDADPEEFVMVPKGLCQRIAGGKGA</sequence>
<comment type="caution">
    <text evidence="1">The sequence shown here is derived from an EMBL/GenBank/DDBJ whole genome shotgun (WGS) entry which is preliminary data.</text>
</comment>
<dbReference type="Proteomes" id="UP001139721">
    <property type="component" value="Unassembled WGS sequence"/>
</dbReference>
<dbReference type="Pfam" id="PF10048">
    <property type="entry name" value="DUF2282"/>
    <property type="match status" value="1"/>
</dbReference>
<dbReference type="InterPro" id="IPR018740">
    <property type="entry name" value="DUF2282_membr"/>
</dbReference>
<reference evidence="1" key="1">
    <citation type="submission" date="2021-11" db="EMBL/GenBank/DDBJ databases">
        <title>Legionella maioricencis sp. nov., a new species isolated from hot water samples in Mallorca.</title>
        <authorList>
            <person name="Crespi S."/>
            <person name="Drasar V."/>
            <person name="Salva-Serra F."/>
            <person name="Jaen-Luchoro D."/>
            <person name="Pineiro-Iglesias B."/>
            <person name="Aliaga F."/>
            <person name="Fernandez-Juarez V."/>
            <person name="Coll G."/>
            <person name="Moore E.R.B."/>
            <person name="Bennasar-Figueras A."/>
        </authorList>
    </citation>
    <scope>NUCLEOTIDE SEQUENCE</scope>
    <source>
        <strain evidence="1">HCPI-6</strain>
    </source>
</reference>